<name>A0A6J8CKF1_MYTCO</name>
<dbReference type="OrthoDB" id="6131206at2759"/>
<gene>
    <name evidence="1" type="ORF">MCOR_30867</name>
</gene>
<accession>A0A6J8CKF1</accession>
<sequence>MLLQLEKFLKQLLSLPTATPDPAVFILSGILPVEAQIDKRALGLFNNICNQDESSTEKQLARKSLDSNSWFIEIKKILTKYNMDEINNYLDTPMKKEKWIPLINRTIQKHWSDSITRIVPYYKGLQHLNYMEFYQEKLHPLLKIKCQSARDVGRITPKLKMLTGTYILQSHRIKMYENETDPVCLICHHWDETIEHFILECEGLSDIRNPITDEINAILKGSTNVDFHQQTSKVKMQILLDISMLRENLKLDTKLIAKIEYCRIRLLFLLHTTRYSFLSKGWKKDKKNVKV</sequence>
<reference evidence="1 2" key="1">
    <citation type="submission" date="2020-06" db="EMBL/GenBank/DDBJ databases">
        <authorList>
            <person name="Li R."/>
            <person name="Bekaert M."/>
        </authorList>
    </citation>
    <scope>NUCLEOTIDE SEQUENCE [LARGE SCALE GENOMIC DNA]</scope>
    <source>
        <strain evidence="2">wild</strain>
    </source>
</reference>
<evidence type="ECO:0000313" key="1">
    <source>
        <dbReference type="EMBL" id="CAC5396291.1"/>
    </source>
</evidence>
<dbReference type="Proteomes" id="UP000507470">
    <property type="component" value="Unassembled WGS sequence"/>
</dbReference>
<proteinExistence type="predicted"/>
<dbReference type="AlphaFoldDB" id="A0A6J8CKF1"/>
<protein>
    <recommendedName>
        <fullName evidence="3">Reverse transcriptase zinc-binding domain-containing protein</fullName>
    </recommendedName>
</protein>
<keyword evidence="2" id="KW-1185">Reference proteome</keyword>
<evidence type="ECO:0000313" key="2">
    <source>
        <dbReference type="Proteomes" id="UP000507470"/>
    </source>
</evidence>
<dbReference type="EMBL" id="CACVKT020005607">
    <property type="protein sequence ID" value="CAC5396291.1"/>
    <property type="molecule type" value="Genomic_DNA"/>
</dbReference>
<organism evidence="1 2">
    <name type="scientific">Mytilus coruscus</name>
    <name type="common">Sea mussel</name>
    <dbReference type="NCBI Taxonomy" id="42192"/>
    <lineage>
        <taxon>Eukaryota</taxon>
        <taxon>Metazoa</taxon>
        <taxon>Spiralia</taxon>
        <taxon>Lophotrochozoa</taxon>
        <taxon>Mollusca</taxon>
        <taxon>Bivalvia</taxon>
        <taxon>Autobranchia</taxon>
        <taxon>Pteriomorphia</taxon>
        <taxon>Mytilida</taxon>
        <taxon>Mytiloidea</taxon>
        <taxon>Mytilidae</taxon>
        <taxon>Mytilinae</taxon>
        <taxon>Mytilus</taxon>
    </lineage>
</organism>
<evidence type="ECO:0008006" key="3">
    <source>
        <dbReference type="Google" id="ProtNLM"/>
    </source>
</evidence>